<evidence type="ECO:0000313" key="4">
    <source>
        <dbReference type="EMBL" id="OUR92869.1"/>
    </source>
</evidence>
<keyword evidence="3" id="KW-0012">Acyltransferase</keyword>
<dbReference type="PANTHER" id="PTHR30420:SF1">
    <property type="entry name" value="ARGININE N-SUCCINYLTRANSFERASE"/>
    <property type="match status" value="1"/>
</dbReference>
<dbReference type="SUPFAM" id="SSF55729">
    <property type="entry name" value="Acyl-CoA N-acyltransferases (Nat)"/>
    <property type="match status" value="1"/>
</dbReference>
<proteinExistence type="predicted"/>
<dbReference type="Proteomes" id="UP000196531">
    <property type="component" value="Unassembled WGS sequence"/>
</dbReference>
<sequence>MFIVRPVKLSDAEDLFALSQHYTFISLPSDKTIITKLIKSSLKAFEKASKNISEDTYIFVLEDLSKVKVIGCSMIHAQHGTVEEPHFFLKVSQENKFSESINTGFIHGTLKLGHDTNGPTEIGGLILDPNYRGNTHKLGKQLSFVRFLYMALNKKKFKSVIHSELMPPFDKDGRSPLWEAIGRRFLNMEYTDADLLSRSNKEFILSLYPSDTIYETLLPIEARNSIGKVGEDTQPVKRMLESIGFKYTREVDPFDGGPHYRANLVDIKPVDEMSECLLVFNKDIEKKDCKNYLVSLIEGRSFEVIKVLGIMEKGKLTTFQKEQPDYSFVTNCKINAIPL</sequence>
<dbReference type="InterPro" id="IPR016181">
    <property type="entry name" value="Acyl_CoA_acyltransferase"/>
</dbReference>
<protein>
    <recommendedName>
        <fullName evidence="6">Arginine N-succinyltransferase</fullName>
    </recommendedName>
</protein>
<evidence type="ECO:0000256" key="1">
    <source>
        <dbReference type="ARBA" id="ARBA00022503"/>
    </source>
</evidence>
<dbReference type="InterPro" id="IPR007041">
    <property type="entry name" value="Arg_succinylTrfase_AstA/AruG"/>
</dbReference>
<dbReference type="AlphaFoldDB" id="A0A1Y5F151"/>
<dbReference type="PANTHER" id="PTHR30420">
    <property type="entry name" value="N-SUCCINYLARGININE DIHYDROLASE"/>
    <property type="match status" value="1"/>
</dbReference>
<evidence type="ECO:0008006" key="6">
    <source>
        <dbReference type="Google" id="ProtNLM"/>
    </source>
</evidence>
<keyword evidence="2" id="KW-0808">Transferase</keyword>
<gene>
    <name evidence="4" type="ORF">A9Q84_20360</name>
</gene>
<dbReference type="Pfam" id="PF04958">
    <property type="entry name" value="AstA"/>
    <property type="match status" value="1"/>
</dbReference>
<evidence type="ECO:0000256" key="3">
    <source>
        <dbReference type="ARBA" id="ARBA00023315"/>
    </source>
</evidence>
<organism evidence="4 5">
    <name type="scientific">Halobacteriovorax marinus</name>
    <dbReference type="NCBI Taxonomy" id="97084"/>
    <lineage>
        <taxon>Bacteria</taxon>
        <taxon>Pseudomonadati</taxon>
        <taxon>Bdellovibrionota</taxon>
        <taxon>Bacteriovoracia</taxon>
        <taxon>Bacteriovoracales</taxon>
        <taxon>Halobacteriovoraceae</taxon>
        <taxon>Halobacteriovorax</taxon>
    </lineage>
</organism>
<name>A0A1Y5F151_9BACT</name>
<dbReference type="GO" id="GO:0008791">
    <property type="term" value="F:arginine N-succinyltransferase activity"/>
    <property type="evidence" value="ECO:0007669"/>
    <property type="project" value="InterPro"/>
</dbReference>
<dbReference type="GO" id="GO:0006527">
    <property type="term" value="P:L-arginine catabolic process"/>
    <property type="evidence" value="ECO:0007669"/>
    <property type="project" value="InterPro"/>
</dbReference>
<comment type="caution">
    <text evidence="4">The sequence shown here is derived from an EMBL/GenBank/DDBJ whole genome shotgun (WGS) entry which is preliminary data.</text>
</comment>
<reference evidence="5" key="1">
    <citation type="journal article" date="2017" name="Proc. Natl. Acad. Sci. U.S.A.">
        <title>Simulation of Deepwater Horizon oil plume reveals substrate specialization within a complex community of hydrocarbon-degraders.</title>
        <authorList>
            <person name="Hu P."/>
            <person name="Dubinsky E.A."/>
            <person name="Probst A.J."/>
            <person name="Wang J."/>
            <person name="Sieber C.M.K."/>
            <person name="Tom L.M."/>
            <person name="Gardinali P."/>
            <person name="Banfield J.F."/>
            <person name="Atlas R.M."/>
            <person name="Andersen G.L."/>
        </authorList>
    </citation>
    <scope>NUCLEOTIDE SEQUENCE [LARGE SCALE GENOMIC DNA]</scope>
</reference>
<keyword evidence="1" id="KW-0056">Arginine metabolism</keyword>
<dbReference type="EMBL" id="MAAO01000016">
    <property type="protein sequence ID" value="OUR92869.1"/>
    <property type="molecule type" value="Genomic_DNA"/>
</dbReference>
<accession>A0A1Y5F151</accession>
<evidence type="ECO:0000256" key="2">
    <source>
        <dbReference type="ARBA" id="ARBA00022679"/>
    </source>
</evidence>
<evidence type="ECO:0000313" key="5">
    <source>
        <dbReference type="Proteomes" id="UP000196531"/>
    </source>
</evidence>